<protein>
    <submittedName>
        <fullName evidence="1">Uncharacterized protein</fullName>
    </submittedName>
</protein>
<dbReference type="Proteomes" id="UP000183042">
    <property type="component" value="Unassembled WGS sequence"/>
</dbReference>
<evidence type="ECO:0000313" key="2">
    <source>
        <dbReference type="Proteomes" id="UP000183042"/>
    </source>
</evidence>
<organism evidence="1 2">
    <name type="scientific">Pseudomonas congelans</name>
    <dbReference type="NCBI Taxonomy" id="200452"/>
    <lineage>
        <taxon>Bacteria</taxon>
        <taxon>Pseudomonadati</taxon>
        <taxon>Pseudomonadota</taxon>
        <taxon>Gammaproteobacteria</taxon>
        <taxon>Pseudomonadales</taxon>
        <taxon>Pseudomonadaceae</taxon>
        <taxon>Pseudomonas</taxon>
    </lineage>
</organism>
<reference evidence="1 2" key="1">
    <citation type="submission" date="2016-10" db="EMBL/GenBank/DDBJ databases">
        <authorList>
            <person name="Varghese N."/>
            <person name="Submissions S."/>
        </authorList>
    </citation>
    <scope>NUCLEOTIDE SEQUENCE [LARGE SCALE GENOMIC DNA]</scope>
    <source>
        <strain evidence="1 2">DSM 14939</strain>
    </source>
</reference>
<keyword evidence="2" id="KW-1185">Reference proteome</keyword>
<proteinExistence type="predicted"/>
<sequence length="152" mass="16625">MHSIEGALHSMLEGDSLYFNGFLSTTSSFEAAMDFTGKLSSIGFGNPRYTIDLTSNEPRNELLRRDAILALERGECHKSSKSVLYLMKTSNVAAIGVNATERAANPNSDRGHAMSKEDEILLAPGHVHPELLIRHDDGLQSSALFKPPLQLD</sequence>
<gene>
    <name evidence="1" type="ORF">SAMN05216596_1011221</name>
</gene>
<name>A0A1H0LR21_9PSED</name>
<evidence type="ECO:0000313" key="1">
    <source>
        <dbReference type="EMBL" id="SDO70564.1"/>
    </source>
</evidence>
<accession>A0A1H0LR21</accession>
<comment type="caution">
    <text evidence="1">The sequence shown here is derived from an EMBL/GenBank/DDBJ whole genome shotgun (WGS) entry which is preliminary data.</text>
</comment>
<dbReference type="EMBL" id="FNJH01000001">
    <property type="protein sequence ID" value="SDO70564.1"/>
    <property type="molecule type" value="Genomic_DNA"/>
</dbReference>